<reference evidence="1 2" key="1">
    <citation type="journal article" date="2019" name="Int. J. Syst. Evol. Microbiol.">
        <title>The Global Catalogue of Microorganisms (GCM) 10K type strain sequencing project: providing services to taxonomists for standard genome sequencing and annotation.</title>
        <authorList>
            <consortium name="The Broad Institute Genomics Platform"/>
            <consortium name="The Broad Institute Genome Sequencing Center for Infectious Disease"/>
            <person name="Wu L."/>
            <person name="Ma J."/>
        </authorList>
    </citation>
    <scope>NUCLEOTIDE SEQUENCE [LARGE SCALE GENOMIC DNA]</scope>
    <source>
        <strain evidence="1 2">JCM 15933</strain>
    </source>
</reference>
<proteinExistence type="predicted"/>
<protein>
    <submittedName>
        <fullName evidence="1">Uncharacterized protein</fullName>
    </submittedName>
</protein>
<sequence>MDCSDPARAEIATDVRRSVAAAVPPEGEAVRAAPEGEAVRAAPEVRAGEWLAVAVRRGSADKADGARRLGPAHGGSFGAIALVGTVVRSS</sequence>
<dbReference type="EMBL" id="BAAAQD010000010">
    <property type="protein sequence ID" value="GAA1528190.1"/>
    <property type="molecule type" value="Genomic_DNA"/>
</dbReference>
<evidence type="ECO:0000313" key="2">
    <source>
        <dbReference type="Proteomes" id="UP001501470"/>
    </source>
</evidence>
<organism evidence="1 2">
    <name type="scientific">Dactylosporangium maewongense</name>
    <dbReference type="NCBI Taxonomy" id="634393"/>
    <lineage>
        <taxon>Bacteria</taxon>
        <taxon>Bacillati</taxon>
        <taxon>Actinomycetota</taxon>
        <taxon>Actinomycetes</taxon>
        <taxon>Micromonosporales</taxon>
        <taxon>Micromonosporaceae</taxon>
        <taxon>Dactylosporangium</taxon>
    </lineage>
</organism>
<gene>
    <name evidence="1" type="ORF">GCM10009827_051720</name>
</gene>
<accession>A0ABN2AVW0</accession>
<dbReference type="Proteomes" id="UP001501470">
    <property type="component" value="Unassembled WGS sequence"/>
</dbReference>
<keyword evidence="2" id="KW-1185">Reference proteome</keyword>
<evidence type="ECO:0000313" key="1">
    <source>
        <dbReference type="EMBL" id="GAA1528190.1"/>
    </source>
</evidence>
<comment type="caution">
    <text evidence="1">The sequence shown here is derived from an EMBL/GenBank/DDBJ whole genome shotgun (WGS) entry which is preliminary data.</text>
</comment>
<name>A0ABN2AVW0_9ACTN</name>